<comment type="caution">
    <text evidence="1">The sequence shown here is derived from an EMBL/GenBank/DDBJ whole genome shotgun (WGS) entry which is preliminary data.</text>
</comment>
<reference evidence="1" key="1">
    <citation type="journal article" date="2021" name="New Phytol.">
        <title>Evolutionary innovations through gain and loss of genes in the ectomycorrhizal Boletales.</title>
        <authorList>
            <person name="Wu G."/>
            <person name="Miyauchi S."/>
            <person name="Morin E."/>
            <person name="Kuo A."/>
            <person name="Drula E."/>
            <person name="Varga T."/>
            <person name="Kohler A."/>
            <person name="Feng B."/>
            <person name="Cao Y."/>
            <person name="Lipzen A."/>
            <person name="Daum C."/>
            <person name="Hundley H."/>
            <person name="Pangilinan J."/>
            <person name="Johnson J."/>
            <person name="Barry K."/>
            <person name="LaButti K."/>
            <person name="Ng V."/>
            <person name="Ahrendt S."/>
            <person name="Min B."/>
            <person name="Choi I.G."/>
            <person name="Park H."/>
            <person name="Plett J.M."/>
            <person name="Magnuson J."/>
            <person name="Spatafora J.W."/>
            <person name="Nagy L.G."/>
            <person name="Henrissat B."/>
            <person name="Grigoriev I.V."/>
            <person name="Yang Z.L."/>
            <person name="Xu J."/>
            <person name="Martin F.M."/>
        </authorList>
    </citation>
    <scope>NUCLEOTIDE SEQUENCE</scope>
    <source>
        <strain evidence="1">KUC20120723A-06</strain>
    </source>
</reference>
<organism evidence="1 2">
    <name type="scientific">Leucogyrophana mollusca</name>
    <dbReference type="NCBI Taxonomy" id="85980"/>
    <lineage>
        <taxon>Eukaryota</taxon>
        <taxon>Fungi</taxon>
        <taxon>Dikarya</taxon>
        <taxon>Basidiomycota</taxon>
        <taxon>Agaricomycotina</taxon>
        <taxon>Agaricomycetes</taxon>
        <taxon>Agaricomycetidae</taxon>
        <taxon>Boletales</taxon>
        <taxon>Boletales incertae sedis</taxon>
        <taxon>Leucogyrophana</taxon>
    </lineage>
</organism>
<evidence type="ECO:0000313" key="1">
    <source>
        <dbReference type="EMBL" id="KAH7927383.1"/>
    </source>
</evidence>
<protein>
    <submittedName>
        <fullName evidence="1">Uncharacterized protein</fullName>
    </submittedName>
</protein>
<keyword evidence="2" id="KW-1185">Reference proteome</keyword>
<gene>
    <name evidence="1" type="ORF">BV22DRAFT_1127419</name>
</gene>
<evidence type="ECO:0000313" key="2">
    <source>
        <dbReference type="Proteomes" id="UP000790709"/>
    </source>
</evidence>
<dbReference type="EMBL" id="MU266367">
    <property type="protein sequence ID" value="KAH7927383.1"/>
    <property type="molecule type" value="Genomic_DNA"/>
</dbReference>
<accession>A0ACB8BS09</accession>
<proteinExistence type="predicted"/>
<sequence>MLSLSLGLNVLAVYRLRIQRAEPVTYVSADDTRYSYIGDDHPARLPVDLPYVALEIEDTKRFGISDPMAWSDWRNTDLFPQSNGFVRLGEQGRMFGISMFHQMHCLQMLRKAIIEKGSANTHTQHCLNLLRQAVLCASDTTLDPMNVSDEGKLIGTDGVGIVHVCRDWEKVYEFVRTNQMGDYWNRTSA</sequence>
<name>A0ACB8BS09_9AGAM</name>
<dbReference type="Proteomes" id="UP000790709">
    <property type="component" value="Unassembled WGS sequence"/>
</dbReference>